<dbReference type="EMBL" id="BAFN01000001">
    <property type="protein sequence ID" value="GAN34191.1"/>
    <property type="molecule type" value="Genomic_DNA"/>
</dbReference>
<dbReference type="PANTHER" id="PTHR42998:SF1">
    <property type="entry name" value="TYPE I RESTRICTION ENZYME HINDI METHYLASE SUBUNIT"/>
    <property type="match status" value="1"/>
</dbReference>
<dbReference type="Pfam" id="PF13588">
    <property type="entry name" value="HSDR_N_2"/>
    <property type="match status" value="1"/>
</dbReference>
<feature type="domain" description="Type I restriction enzyme R protein N-terminal" evidence="5">
    <location>
        <begin position="47"/>
        <end position="135"/>
    </location>
</feature>
<protein>
    <submittedName>
        <fullName evidence="6">N-6 DNA methylase</fullName>
    </submittedName>
</protein>
<evidence type="ECO:0000256" key="2">
    <source>
        <dbReference type="ARBA" id="ARBA00022747"/>
    </source>
</evidence>
<evidence type="ECO:0000259" key="5">
    <source>
        <dbReference type="Pfam" id="PF13588"/>
    </source>
</evidence>
<dbReference type="InterPro" id="IPR052916">
    <property type="entry name" value="Type-I_RE_MTase_Subunit"/>
</dbReference>
<dbReference type="PANTHER" id="PTHR42998">
    <property type="entry name" value="TYPE I RESTRICTION ENZYME HINDVIIP M PROTEIN-RELATED"/>
    <property type="match status" value="1"/>
</dbReference>
<evidence type="ECO:0000313" key="7">
    <source>
        <dbReference type="Proteomes" id="UP000032309"/>
    </source>
</evidence>
<feature type="coiled-coil region" evidence="3">
    <location>
        <begin position="787"/>
        <end position="847"/>
    </location>
</feature>
<dbReference type="Pfam" id="PF02384">
    <property type="entry name" value="N6_Mtase"/>
    <property type="match status" value="1"/>
</dbReference>
<dbReference type="InterPro" id="IPR029063">
    <property type="entry name" value="SAM-dependent_MTases_sf"/>
</dbReference>
<dbReference type="PRINTS" id="PR00507">
    <property type="entry name" value="N12N6MTFRASE"/>
</dbReference>
<dbReference type="Gene3D" id="3.40.50.150">
    <property type="entry name" value="Vaccinia Virus protein VP39"/>
    <property type="match status" value="1"/>
</dbReference>
<comment type="caution">
    <text evidence="6">The sequence shown here is derived from an EMBL/GenBank/DDBJ whole genome shotgun (WGS) entry which is preliminary data.</text>
</comment>
<gene>
    <name evidence="6" type="ORF">BROSI_A2727</name>
</gene>
<dbReference type="InterPro" id="IPR003356">
    <property type="entry name" value="DNA_methylase_A-5"/>
</dbReference>
<organism evidence="6 7">
    <name type="scientific">Candidatus Brocadia sinica JPN1</name>
    <dbReference type="NCBI Taxonomy" id="1197129"/>
    <lineage>
        <taxon>Bacteria</taxon>
        <taxon>Pseudomonadati</taxon>
        <taxon>Planctomycetota</taxon>
        <taxon>Candidatus Brocadiia</taxon>
        <taxon>Candidatus Brocadiales</taxon>
        <taxon>Candidatus Brocadiaceae</taxon>
        <taxon>Candidatus Brocadia</taxon>
    </lineage>
</organism>
<sequence length="911" mass="106695">MNWKEHIEKILKSAKNNVATINLEKTAVSYTDKIKKHEDPKVIKGDEEIVRAYLIHRLINELDYKPEYIEIEKRYSIGRPKTSRAKIDVIVRDNKDGTFLFIELKAPDKFESDKELIEGQLFDLAHQEKNVKYLVYYTVDFKDNTCIDKAIIIDFEKFSNYHDWINAGASSIGTELQGGYGKPKKPPYKKGDPQYALRKDLTPQELKSLATQLHNVLWGGGGTTDTEIFNSLVNLILAKIYDEDARKVGEEYEFQVKGYQDKKGNSETEQPETLFERINKLYRQALKYKLNIDDERKLEKIFVVNEEKFPLSKLVYTVQQLEGISLLEGRSAIDGKDILGDFFETITREGFRQTKGQFFTPINIVRFIIYALQIDNQAIQLINGLNTLPYIIDPACGSGTFLIETMKIITKELKRKRFNEISSSNQGQRTFKRFFTLDEDENQWAKEFLYGIDQNFDLGTSSKVNMILHGDGSANIFVQDGLLPFNMYKKTAGGQNILIVQEPEEFYGNKYENGQFDVVISNPPFSVDLDNVTKQKVERSFLFYNKKNSENLFIERWYQLLKENGRLGVVLPESVFDTTENKYIRLFLFKYFKIKAVVSLPQLTFEPYTSTKTSLLFAQKKTKEEVKQWNELWEKYGKEWSELKTRVANYIKVFIDGEDQSKFPSIKDHKEKTIKENTFRFLKDFATEQDKALSVKELLERYCNEIEEVSEFDNSVKDVFGYYNPWWVFGEVSKQRDYHIFMAETENIGYKRTKRGEKPMPNDLFDVEIAPTFLNKAAIIQGYDERIDHQTKLKTELDEELKIAEEKNKEKAGEKLKRQIEQFVNDLEECKNEIVRLTKEKAEIEKIIDTHYREDGKRYRIKDKYYDRTDTTLLAHFTTGLLQQWRSDDVLLRKNTIVKILDAVRKEVVWE</sequence>
<feature type="domain" description="DNA methylase adenine-specific" evidence="4">
    <location>
        <begin position="336"/>
        <end position="667"/>
    </location>
</feature>
<keyword evidence="6" id="KW-0808">Transferase</keyword>
<dbReference type="PROSITE" id="PS00092">
    <property type="entry name" value="N6_MTASE"/>
    <property type="match status" value="1"/>
</dbReference>
<evidence type="ECO:0000313" key="6">
    <source>
        <dbReference type="EMBL" id="GAN34191.1"/>
    </source>
</evidence>
<dbReference type="InterPro" id="IPR002052">
    <property type="entry name" value="DNA_methylase_N6_adenine_CS"/>
</dbReference>
<dbReference type="GO" id="GO:0008168">
    <property type="term" value="F:methyltransferase activity"/>
    <property type="evidence" value="ECO:0007669"/>
    <property type="project" value="UniProtKB-KW"/>
</dbReference>
<keyword evidence="7" id="KW-1185">Reference proteome</keyword>
<dbReference type="InterPro" id="IPR029464">
    <property type="entry name" value="HSDR_N"/>
</dbReference>
<accession>A0ABQ0JZR7</accession>
<evidence type="ECO:0000256" key="1">
    <source>
        <dbReference type="ARBA" id="ARBA00006594"/>
    </source>
</evidence>
<comment type="similarity">
    <text evidence="1">Belongs to the N(4)/N(6)-methyltransferase family.</text>
</comment>
<dbReference type="SUPFAM" id="SSF53335">
    <property type="entry name" value="S-adenosyl-L-methionine-dependent methyltransferases"/>
    <property type="match status" value="1"/>
</dbReference>
<keyword evidence="2" id="KW-0680">Restriction system</keyword>
<keyword evidence="6" id="KW-0489">Methyltransferase</keyword>
<dbReference type="Proteomes" id="UP000032309">
    <property type="component" value="Unassembled WGS sequence"/>
</dbReference>
<proteinExistence type="inferred from homology"/>
<evidence type="ECO:0000256" key="3">
    <source>
        <dbReference type="SAM" id="Coils"/>
    </source>
</evidence>
<dbReference type="RefSeq" id="WP_052564243.1">
    <property type="nucleotide sequence ID" value="NZ_BAFN01000001.1"/>
</dbReference>
<evidence type="ECO:0000259" key="4">
    <source>
        <dbReference type="Pfam" id="PF02384"/>
    </source>
</evidence>
<name>A0ABQ0JZR7_9BACT</name>
<dbReference type="GO" id="GO:0032259">
    <property type="term" value="P:methylation"/>
    <property type="evidence" value="ECO:0007669"/>
    <property type="project" value="UniProtKB-KW"/>
</dbReference>
<keyword evidence="3" id="KW-0175">Coiled coil</keyword>
<reference evidence="7" key="1">
    <citation type="journal article" date="2015" name="Genome Announc.">
        <title>Draft Genome Sequence of an Anaerobic Ammonium-Oxidizing Bacterium, "Candidatus Brocadia sinica".</title>
        <authorList>
            <person name="Oshiki M."/>
            <person name="Shinyako-Hata K."/>
            <person name="Satoh H."/>
            <person name="Okabe S."/>
        </authorList>
    </citation>
    <scope>NUCLEOTIDE SEQUENCE [LARGE SCALE GENOMIC DNA]</scope>
    <source>
        <strain evidence="7">JPN1</strain>
    </source>
</reference>